<evidence type="ECO:0000256" key="1">
    <source>
        <dbReference type="SAM" id="MobiDB-lite"/>
    </source>
</evidence>
<evidence type="ECO:0000313" key="3">
    <source>
        <dbReference type="Proteomes" id="UP001165121"/>
    </source>
</evidence>
<proteinExistence type="predicted"/>
<gene>
    <name evidence="2" type="ORF">Pfra01_000628300</name>
</gene>
<comment type="caution">
    <text evidence="2">The sequence shown here is derived from an EMBL/GenBank/DDBJ whole genome shotgun (WGS) entry which is preliminary data.</text>
</comment>
<keyword evidence="3" id="KW-1185">Reference proteome</keyword>
<organism evidence="2 3">
    <name type="scientific">Phytophthora fragariaefolia</name>
    <dbReference type="NCBI Taxonomy" id="1490495"/>
    <lineage>
        <taxon>Eukaryota</taxon>
        <taxon>Sar</taxon>
        <taxon>Stramenopiles</taxon>
        <taxon>Oomycota</taxon>
        <taxon>Peronosporomycetes</taxon>
        <taxon>Peronosporales</taxon>
        <taxon>Peronosporaceae</taxon>
        <taxon>Phytophthora</taxon>
    </lineage>
</organism>
<sequence>MTHFEPQRCGLSFMDVLVGLRLFCDGNPSSSIAICEPSTYPSLDVYSSVANTDLIFKALSVSAVIGKVDKTGDFAESIPTHDASKRANRENPNPSSIPMLVHLLARVQRIS</sequence>
<feature type="region of interest" description="Disordered" evidence="1">
    <location>
        <begin position="76"/>
        <end position="96"/>
    </location>
</feature>
<name>A0A9W6X3A4_9STRA</name>
<dbReference type="EMBL" id="BSXT01000530">
    <property type="protein sequence ID" value="GMF29396.1"/>
    <property type="molecule type" value="Genomic_DNA"/>
</dbReference>
<reference evidence="2" key="1">
    <citation type="submission" date="2023-04" db="EMBL/GenBank/DDBJ databases">
        <title>Phytophthora fragariaefolia NBRC 109709.</title>
        <authorList>
            <person name="Ichikawa N."/>
            <person name="Sato H."/>
            <person name="Tonouchi N."/>
        </authorList>
    </citation>
    <scope>NUCLEOTIDE SEQUENCE</scope>
    <source>
        <strain evidence="2">NBRC 109709</strain>
    </source>
</reference>
<protein>
    <submittedName>
        <fullName evidence="2">Unnamed protein product</fullName>
    </submittedName>
</protein>
<dbReference type="Proteomes" id="UP001165121">
    <property type="component" value="Unassembled WGS sequence"/>
</dbReference>
<accession>A0A9W6X3A4</accession>
<evidence type="ECO:0000313" key="2">
    <source>
        <dbReference type="EMBL" id="GMF29396.1"/>
    </source>
</evidence>
<dbReference type="AlphaFoldDB" id="A0A9W6X3A4"/>